<evidence type="ECO:0000313" key="3">
    <source>
        <dbReference type="Proteomes" id="UP001189429"/>
    </source>
</evidence>
<dbReference type="Proteomes" id="UP001189429">
    <property type="component" value="Unassembled WGS sequence"/>
</dbReference>
<organism evidence="2 3">
    <name type="scientific">Prorocentrum cordatum</name>
    <dbReference type="NCBI Taxonomy" id="2364126"/>
    <lineage>
        <taxon>Eukaryota</taxon>
        <taxon>Sar</taxon>
        <taxon>Alveolata</taxon>
        <taxon>Dinophyceae</taxon>
        <taxon>Prorocentrales</taxon>
        <taxon>Prorocentraceae</taxon>
        <taxon>Prorocentrum</taxon>
    </lineage>
</organism>
<protein>
    <recommendedName>
        <fullName evidence="4">Solute carrier family 40 protein</fullName>
    </recommendedName>
</protein>
<evidence type="ECO:0000313" key="2">
    <source>
        <dbReference type="EMBL" id="CAK0858678.1"/>
    </source>
</evidence>
<dbReference type="EMBL" id="CAUYUJ010015832">
    <property type="protein sequence ID" value="CAK0858678.1"/>
    <property type="molecule type" value="Genomic_DNA"/>
</dbReference>
<comment type="caution">
    <text evidence="2">The sequence shown here is derived from an EMBL/GenBank/DDBJ whole genome shotgun (WGS) entry which is preliminary data.</text>
</comment>
<name>A0ABN9UI56_9DINO</name>
<keyword evidence="1" id="KW-0472">Membrane</keyword>
<feature type="transmembrane region" description="Helical" evidence="1">
    <location>
        <begin position="20"/>
        <end position="40"/>
    </location>
</feature>
<evidence type="ECO:0008006" key="4">
    <source>
        <dbReference type="Google" id="ProtNLM"/>
    </source>
</evidence>
<keyword evidence="1" id="KW-1133">Transmembrane helix</keyword>
<sequence length="148" mass="16036">MTSLTGSTELRSLPDGPPFAAALLGAGVQLSRLTIWYVWWDRTTARECMQAPLGCLLEPWAADPWGRTVAFCGALSLVVWLASLRSLPHTGTSDPSIVDRLWSSSSSQYSFPATEMMLGKRQEGGNGANYGANRRTMQSYTCFPGGCP</sequence>
<proteinExistence type="predicted"/>
<reference evidence="2" key="1">
    <citation type="submission" date="2023-10" db="EMBL/GenBank/DDBJ databases">
        <authorList>
            <person name="Chen Y."/>
            <person name="Shah S."/>
            <person name="Dougan E. K."/>
            <person name="Thang M."/>
            <person name="Chan C."/>
        </authorList>
    </citation>
    <scope>NUCLEOTIDE SEQUENCE [LARGE SCALE GENOMIC DNA]</scope>
</reference>
<keyword evidence="1" id="KW-0812">Transmembrane</keyword>
<accession>A0ABN9UI56</accession>
<evidence type="ECO:0000256" key="1">
    <source>
        <dbReference type="SAM" id="Phobius"/>
    </source>
</evidence>
<gene>
    <name evidence="2" type="ORF">PCOR1329_LOCUS48291</name>
</gene>
<keyword evidence="3" id="KW-1185">Reference proteome</keyword>